<dbReference type="Proteomes" id="UP000195913">
    <property type="component" value="Unassembled WGS sequence"/>
</dbReference>
<sequence length="242" mass="26228">MQRSSTVDLITAQLRNAIYDGLLLPGSQLHEAIVAQQLGVSRGSLRESAQRLVQDGLLVARPGQGLRVATVGVEDLESLYAARLVIEEAALRTLAGFPGREARRGRLATVIPLLERLEEWDAGKGVPGSPRAIGDTDLELHFETVKAAGNLRLAHFMTSLVMETRIASLGHPRGYIVRTDVGEVHRQRLELVLSGRGDAAVEQLSEHFRDTLDRLTGRVPATVATAAVEQPEKDQQLGPIAT</sequence>
<dbReference type="SUPFAM" id="SSF48008">
    <property type="entry name" value="GntR ligand-binding domain-like"/>
    <property type="match status" value="1"/>
</dbReference>
<gene>
    <name evidence="5" type="ORF">FM101_10255</name>
</gene>
<dbReference type="GO" id="GO:0003700">
    <property type="term" value="F:DNA-binding transcription factor activity"/>
    <property type="evidence" value="ECO:0007669"/>
    <property type="project" value="InterPro"/>
</dbReference>
<dbReference type="SUPFAM" id="SSF46785">
    <property type="entry name" value="Winged helix' DNA-binding domain"/>
    <property type="match status" value="1"/>
</dbReference>
<evidence type="ECO:0000313" key="5">
    <source>
        <dbReference type="EMBL" id="SJM67146.1"/>
    </source>
</evidence>
<dbReference type="Gene3D" id="1.10.10.10">
    <property type="entry name" value="Winged helix-like DNA-binding domain superfamily/Winged helix DNA-binding domain"/>
    <property type="match status" value="1"/>
</dbReference>
<dbReference type="SMART" id="SM00345">
    <property type="entry name" value="HTH_GNTR"/>
    <property type="match status" value="1"/>
</dbReference>
<dbReference type="InterPro" id="IPR036390">
    <property type="entry name" value="WH_DNA-bd_sf"/>
</dbReference>
<keyword evidence="6" id="KW-1185">Reference proteome</keyword>
<dbReference type="SMART" id="SM00895">
    <property type="entry name" value="FCD"/>
    <property type="match status" value="1"/>
</dbReference>
<dbReference type="InterPro" id="IPR008920">
    <property type="entry name" value="TF_FadR/GntR_C"/>
</dbReference>
<dbReference type="InterPro" id="IPR011711">
    <property type="entry name" value="GntR_C"/>
</dbReference>
<evidence type="ECO:0000313" key="6">
    <source>
        <dbReference type="Proteomes" id="UP000195913"/>
    </source>
</evidence>
<evidence type="ECO:0000256" key="3">
    <source>
        <dbReference type="ARBA" id="ARBA00023163"/>
    </source>
</evidence>
<feature type="domain" description="HTH gntR-type" evidence="4">
    <location>
        <begin position="4"/>
        <end position="71"/>
    </location>
</feature>
<dbReference type="InterPro" id="IPR000524">
    <property type="entry name" value="Tscrpt_reg_HTH_GntR"/>
</dbReference>
<dbReference type="GO" id="GO:0003677">
    <property type="term" value="F:DNA binding"/>
    <property type="evidence" value="ECO:0007669"/>
    <property type="project" value="UniProtKB-KW"/>
</dbReference>
<reference evidence="5 6" key="1">
    <citation type="submission" date="2017-02" db="EMBL/GenBank/DDBJ databases">
        <authorList>
            <person name="Peterson S.W."/>
        </authorList>
    </citation>
    <scope>NUCLEOTIDE SEQUENCE [LARGE SCALE GENOMIC DNA]</scope>
    <source>
        <strain evidence="5 6">B Ar 00.02</strain>
    </source>
</reference>
<dbReference type="Pfam" id="PF00392">
    <property type="entry name" value="GntR"/>
    <property type="match status" value="1"/>
</dbReference>
<dbReference type="PANTHER" id="PTHR43537:SF24">
    <property type="entry name" value="GLUCONATE OPERON TRANSCRIPTIONAL REPRESSOR"/>
    <property type="match status" value="1"/>
</dbReference>
<evidence type="ECO:0000256" key="1">
    <source>
        <dbReference type="ARBA" id="ARBA00023015"/>
    </source>
</evidence>
<accession>A0A1R4GG20</accession>
<dbReference type="PANTHER" id="PTHR43537">
    <property type="entry name" value="TRANSCRIPTIONAL REGULATOR, GNTR FAMILY"/>
    <property type="match status" value="1"/>
</dbReference>
<dbReference type="Pfam" id="PF07729">
    <property type="entry name" value="FCD"/>
    <property type="match status" value="1"/>
</dbReference>
<keyword evidence="2" id="KW-0238">DNA-binding</keyword>
<organism evidence="5 6">
    <name type="scientific">Arthrobacter rhombi</name>
    <dbReference type="NCBI Taxonomy" id="71253"/>
    <lineage>
        <taxon>Bacteria</taxon>
        <taxon>Bacillati</taxon>
        <taxon>Actinomycetota</taxon>
        <taxon>Actinomycetes</taxon>
        <taxon>Micrococcales</taxon>
        <taxon>Micrococcaceae</taxon>
        <taxon>Arthrobacter</taxon>
    </lineage>
</organism>
<dbReference type="EMBL" id="FUHW01000037">
    <property type="protein sequence ID" value="SJM67146.1"/>
    <property type="molecule type" value="Genomic_DNA"/>
</dbReference>
<protein>
    <submittedName>
        <fullName evidence="5">Transcriptional regulator, GntR family</fullName>
    </submittedName>
</protein>
<evidence type="ECO:0000256" key="2">
    <source>
        <dbReference type="ARBA" id="ARBA00023125"/>
    </source>
</evidence>
<name>A0A1R4GG20_9MICC</name>
<keyword evidence="1" id="KW-0805">Transcription regulation</keyword>
<dbReference type="InterPro" id="IPR036388">
    <property type="entry name" value="WH-like_DNA-bd_sf"/>
</dbReference>
<evidence type="ECO:0000259" key="4">
    <source>
        <dbReference type="PROSITE" id="PS50949"/>
    </source>
</evidence>
<dbReference type="PROSITE" id="PS50949">
    <property type="entry name" value="HTH_GNTR"/>
    <property type="match status" value="1"/>
</dbReference>
<keyword evidence="3" id="KW-0804">Transcription</keyword>
<dbReference type="Gene3D" id="1.20.120.530">
    <property type="entry name" value="GntR ligand-binding domain-like"/>
    <property type="match status" value="1"/>
</dbReference>
<proteinExistence type="predicted"/>
<dbReference type="AlphaFoldDB" id="A0A1R4GG20"/>